<evidence type="ECO:0000313" key="2">
    <source>
        <dbReference type="EMBL" id="OGY78745.1"/>
    </source>
</evidence>
<comment type="caution">
    <text evidence="2">The sequence shown here is derived from an EMBL/GenBank/DDBJ whole genome shotgun (WGS) entry which is preliminary data.</text>
</comment>
<dbReference type="InterPro" id="IPR029063">
    <property type="entry name" value="SAM-dependent_MTases_sf"/>
</dbReference>
<dbReference type="Proteomes" id="UP000177165">
    <property type="component" value="Unassembled WGS sequence"/>
</dbReference>
<accession>A0A1G2AQ32</accession>
<reference evidence="2 3" key="1">
    <citation type="journal article" date="2016" name="Nat. Commun.">
        <title>Thousands of microbial genomes shed light on interconnected biogeochemical processes in an aquifer system.</title>
        <authorList>
            <person name="Anantharaman K."/>
            <person name="Brown C.T."/>
            <person name="Hug L.A."/>
            <person name="Sharon I."/>
            <person name="Castelle C.J."/>
            <person name="Probst A.J."/>
            <person name="Thomas B.C."/>
            <person name="Singh A."/>
            <person name="Wilkins M.J."/>
            <person name="Karaoz U."/>
            <person name="Brodie E.L."/>
            <person name="Williams K.H."/>
            <person name="Hubbard S.S."/>
            <person name="Banfield J.F."/>
        </authorList>
    </citation>
    <scope>NUCLEOTIDE SEQUENCE [LARGE SCALE GENOMIC DNA]</scope>
</reference>
<organism evidence="2 3">
    <name type="scientific">Candidatus Kerfeldbacteria bacterium RIFCSPHIGHO2_02_FULL_42_14</name>
    <dbReference type="NCBI Taxonomy" id="1798540"/>
    <lineage>
        <taxon>Bacteria</taxon>
        <taxon>Candidatus Kerfeldiibacteriota</taxon>
    </lineage>
</organism>
<sequence length="280" mass="31532">MEQFNIPEHYDVMADLDRDVHDDIELSRSEAALAVSLIQESTGSIPRSVFLPCFGTGRHIVPLFKLGVKKITGVDLSATCIKKALTHLTRLNGGNIVQLTLADLRSWYTNEEFDAVLLLGNSFADIIDPSQLTLFTAGMLRSLKSGGVFVMDYIGERYLERCRTARQSTWHAVLNGVPVLDCRVPKYDSEHRVLQIDVRVEALETHELVWTGFYQKLILTPTELIQRFGARSVELQHIGLADELNPYYSAVDSKHPLHAIHGGDLGMLQESDWWVGRKMK</sequence>
<dbReference type="CDD" id="cd02440">
    <property type="entry name" value="AdoMet_MTases"/>
    <property type="match status" value="1"/>
</dbReference>
<dbReference type="SUPFAM" id="SSF53335">
    <property type="entry name" value="S-adenosyl-L-methionine-dependent methyltransferases"/>
    <property type="match status" value="1"/>
</dbReference>
<feature type="domain" description="Methyltransferase" evidence="1">
    <location>
        <begin position="54"/>
        <end position="147"/>
    </location>
</feature>
<dbReference type="InterPro" id="IPR041698">
    <property type="entry name" value="Methyltransf_25"/>
</dbReference>
<dbReference type="AlphaFoldDB" id="A0A1G2AQ32"/>
<evidence type="ECO:0000313" key="3">
    <source>
        <dbReference type="Proteomes" id="UP000177165"/>
    </source>
</evidence>
<gene>
    <name evidence="2" type="ORF">A3B74_03055</name>
</gene>
<name>A0A1G2AQ32_9BACT</name>
<dbReference type="Gene3D" id="3.40.50.150">
    <property type="entry name" value="Vaccinia Virus protein VP39"/>
    <property type="match status" value="1"/>
</dbReference>
<dbReference type="EMBL" id="MHKB01000012">
    <property type="protein sequence ID" value="OGY78745.1"/>
    <property type="molecule type" value="Genomic_DNA"/>
</dbReference>
<dbReference type="STRING" id="1798540.A3B74_03055"/>
<evidence type="ECO:0000259" key="1">
    <source>
        <dbReference type="Pfam" id="PF13649"/>
    </source>
</evidence>
<proteinExistence type="predicted"/>
<dbReference type="Pfam" id="PF13649">
    <property type="entry name" value="Methyltransf_25"/>
    <property type="match status" value="1"/>
</dbReference>
<protein>
    <recommendedName>
        <fullName evidence="1">Methyltransferase domain-containing protein</fullName>
    </recommendedName>
</protein>